<sequence length="314" mass="33357">MKILLITAITCLIASSAAVHAGSNACAQPDVIGVQVLGSGGPIADDGRASSGNLIWRDGKSIMLIDTGGGVFLRFGEAKAKIEDLDLIALTHFHTDHSADLPALMKSGFFTDRSRNLPISGPSGNRFFPGINDFLNAMFGKDTGAYRYLSGFLPLSRPLDGEAGSFSLQPVEVDTRKETATQVFSNGDVRVSAVGVPHGPVPSVGYVVEIGTYKMVFSADQTTLDTRLAKIAQDADLLVANLAISEETTDAVAKRLHATPSQIADFATTIKAKKLVLSHLMARSIEPLDESLKIIGKHYSGKVVVAEDLMCIPM</sequence>
<reference evidence="4 5" key="1">
    <citation type="submission" date="2017-01" db="EMBL/GenBank/DDBJ databases">
        <title>Novel large sulfur bacteria in the metagenomes of groundwater-fed chemosynthetic microbial mats in the Lake Huron basin.</title>
        <authorList>
            <person name="Sharrar A.M."/>
            <person name="Flood B.E."/>
            <person name="Bailey J.V."/>
            <person name="Jones D.S."/>
            <person name="Biddanda B."/>
            <person name="Ruberg S.A."/>
            <person name="Marcus D.N."/>
            <person name="Dick G.J."/>
        </authorList>
    </citation>
    <scope>NUCLEOTIDE SEQUENCE [LARGE SCALE GENOMIC DNA]</scope>
    <source>
        <strain evidence="4">A8</strain>
    </source>
</reference>
<dbReference type="Proteomes" id="UP000192491">
    <property type="component" value="Unassembled WGS sequence"/>
</dbReference>
<gene>
    <name evidence="4" type="ORF">BWK73_25055</name>
</gene>
<dbReference type="CDD" id="cd07719">
    <property type="entry name" value="arylsulfatase_AtsA-like_MBL-fold"/>
    <property type="match status" value="1"/>
</dbReference>
<dbReference type="InterPro" id="IPR044094">
    <property type="entry name" value="AtsA-like_MBL-fold"/>
</dbReference>
<dbReference type="InterPro" id="IPR001279">
    <property type="entry name" value="Metallo-B-lactamas"/>
</dbReference>
<evidence type="ECO:0000256" key="1">
    <source>
        <dbReference type="ARBA" id="ARBA00022801"/>
    </source>
</evidence>
<feature type="chain" id="PRO_5012598389" description="Metallo-beta-lactamase domain-containing protein" evidence="2">
    <location>
        <begin position="22"/>
        <end position="314"/>
    </location>
</feature>
<dbReference type="GO" id="GO:0042781">
    <property type="term" value="F:3'-tRNA processing endoribonuclease activity"/>
    <property type="evidence" value="ECO:0007669"/>
    <property type="project" value="TreeGrafter"/>
</dbReference>
<evidence type="ECO:0000259" key="3">
    <source>
        <dbReference type="SMART" id="SM00849"/>
    </source>
</evidence>
<evidence type="ECO:0000313" key="5">
    <source>
        <dbReference type="Proteomes" id="UP000192491"/>
    </source>
</evidence>
<dbReference type="EMBL" id="MTEJ01000171">
    <property type="protein sequence ID" value="OQX08585.1"/>
    <property type="molecule type" value="Genomic_DNA"/>
</dbReference>
<name>A0A1Y1QM09_9GAMM</name>
<dbReference type="Gene3D" id="3.60.15.10">
    <property type="entry name" value="Ribonuclease Z/Hydroxyacylglutathione hydrolase-like"/>
    <property type="match status" value="1"/>
</dbReference>
<protein>
    <recommendedName>
        <fullName evidence="3">Metallo-beta-lactamase domain-containing protein</fullName>
    </recommendedName>
</protein>
<proteinExistence type="predicted"/>
<keyword evidence="2" id="KW-0732">Signal</keyword>
<dbReference type="PANTHER" id="PTHR46018">
    <property type="entry name" value="ZINC PHOSPHODIESTERASE ELAC PROTEIN 1"/>
    <property type="match status" value="1"/>
</dbReference>
<dbReference type="AlphaFoldDB" id="A0A1Y1QM09"/>
<feature type="domain" description="Metallo-beta-lactamase" evidence="3">
    <location>
        <begin position="49"/>
        <end position="257"/>
    </location>
</feature>
<comment type="caution">
    <text evidence="4">The sequence shown here is derived from an EMBL/GenBank/DDBJ whole genome shotgun (WGS) entry which is preliminary data.</text>
</comment>
<keyword evidence="1" id="KW-0378">Hydrolase</keyword>
<dbReference type="PANTHER" id="PTHR46018:SF2">
    <property type="entry name" value="ZINC PHOSPHODIESTERASE ELAC PROTEIN 1"/>
    <property type="match status" value="1"/>
</dbReference>
<organism evidence="4 5">
    <name type="scientific">Thiothrix lacustris</name>
    <dbReference type="NCBI Taxonomy" id="525917"/>
    <lineage>
        <taxon>Bacteria</taxon>
        <taxon>Pseudomonadati</taxon>
        <taxon>Pseudomonadota</taxon>
        <taxon>Gammaproteobacteria</taxon>
        <taxon>Thiotrichales</taxon>
        <taxon>Thiotrichaceae</taxon>
        <taxon>Thiothrix</taxon>
    </lineage>
</organism>
<dbReference type="InterPro" id="IPR036866">
    <property type="entry name" value="RibonucZ/Hydroxyglut_hydro"/>
</dbReference>
<feature type="signal peptide" evidence="2">
    <location>
        <begin position="1"/>
        <end position="21"/>
    </location>
</feature>
<evidence type="ECO:0000256" key="2">
    <source>
        <dbReference type="SAM" id="SignalP"/>
    </source>
</evidence>
<accession>A0A1Y1QM09</accession>
<dbReference type="SMART" id="SM00849">
    <property type="entry name" value="Lactamase_B"/>
    <property type="match status" value="1"/>
</dbReference>
<dbReference type="Pfam" id="PF00753">
    <property type="entry name" value="Lactamase_B"/>
    <property type="match status" value="1"/>
</dbReference>
<dbReference type="SUPFAM" id="SSF56281">
    <property type="entry name" value="Metallo-hydrolase/oxidoreductase"/>
    <property type="match status" value="1"/>
</dbReference>
<evidence type="ECO:0000313" key="4">
    <source>
        <dbReference type="EMBL" id="OQX08585.1"/>
    </source>
</evidence>